<proteinExistence type="predicted"/>
<gene>
    <name evidence="4" type="primary">LOC117240934</name>
</gene>
<feature type="region of interest" description="Disordered" evidence="1">
    <location>
        <begin position="376"/>
        <end position="405"/>
    </location>
</feature>
<evidence type="ECO:0000313" key="4">
    <source>
        <dbReference type="RefSeq" id="XP_033362843.1"/>
    </source>
</evidence>
<name>A0A6J3LB52_9HYME</name>
<feature type="region of interest" description="Disordered" evidence="1">
    <location>
        <begin position="1"/>
        <end position="20"/>
    </location>
</feature>
<dbReference type="AlphaFoldDB" id="A0A6J3LB52"/>
<evidence type="ECO:0000256" key="1">
    <source>
        <dbReference type="SAM" id="MobiDB-lite"/>
    </source>
</evidence>
<feature type="region of interest" description="Disordered" evidence="1">
    <location>
        <begin position="180"/>
        <end position="200"/>
    </location>
</feature>
<dbReference type="GeneID" id="117240934"/>
<dbReference type="GO" id="GO:0071897">
    <property type="term" value="P:DNA biosynthetic process"/>
    <property type="evidence" value="ECO:0007669"/>
    <property type="project" value="UniProtKB-ARBA"/>
</dbReference>
<dbReference type="PANTHER" id="PTHR47027">
    <property type="entry name" value="REVERSE TRANSCRIPTASE DOMAIN-CONTAINING PROTEIN"/>
    <property type="match status" value="1"/>
</dbReference>
<dbReference type="SUPFAM" id="SSF56672">
    <property type="entry name" value="DNA/RNA polymerases"/>
    <property type="match status" value="2"/>
</dbReference>
<organism evidence="3 4">
    <name type="scientific">Bombus vosnesenskii</name>
    <dbReference type="NCBI Taxonomy" id="207650"/>
    <lineage>
        <taxon>Eukaryota</taxon>
        <taxon>Metazoa</taxon>
        <taxon>Ecdysozoa</taxon>
        <taxon>Arthropoda</taxon>
        <taxon>Hexapoda</taxon>
        <taxon>Insecta</taxon>
        <taxon>Pterygota</taxon>
        <taxon>Neoptera</taxon>
        <taxon>Endopterygota</taxon>
        <taxon>Hymenoptera</taxon>
        <taxon>Apocrita</taxon>
        <taxon>Aculeata</taxon>
        <taxon>Apoidea</taxon>
        <taxon>Anthophila</taxon>
        <taxon>Apidae</taxon>
        <taxon>Bombus</taxon>
        <taxon>Pyrobombus</taxon>
    </lineage>
</organism>
<dbReference type="KEGG" id="bvk:117240934"/>
<feature type="domain" description="Reverse transcriptase" evidence="2">
    <location>
        <begin position="258"/>
        <end position="495"/>
    </location>
</feature>
<feature type="compositionally biased region" description="Basic and acidic residues" evidence="1">
    <location>
        <begin position="11"/>
        <end position="20"/>
    </location>
</feature>
<keyword evidence="3" id="KW-1185">Reference proteome</keyword>
<dbReference type="RefSeq" id="XP_033362843.1">
    <property type="nucleotide sequence ID" value="XM_033506952.1"/>
</dbReference>
<dbReference type="Pfam" id="PF00078">
    <property type="entry name" value="RVT_1"/>
    <property type="match status" value="2"/>
</dbReference>
<evidence type="ECO:0000259" key="2">
    <source>
        <dbReference type="PROSITE" id="PS50878"/>
    </source>
</evidence>
<accession>A0A6J3LB52</accession>
<protein>
    <submittedName>
        <fullName evidence="4">Trichohyalin-like</fullName>
    </submittedName>
</protein>
<dbReference type="Proteomes" id="UP000504631">
    <property type="component" value="Unplaced"/>
</dbReference>
<dbReference type="InterPro" id="IPR000477">
    <property type="entry name" value="RT_dom"/>
</dbReference>
<dbReference type="PROSITE" id="PS50878">
    <property type="entry name" value="RT_POL"/>
    <property type="match status" value="1"/>
</dbReference>
<evidence type="ECO:0000313" key="3">
    <source>
        <dbReference type="Proteomes" id="UP000504631"/>
    </source>
</evidence>
<sequence length="517" mass="62399">MPLEIEIEGPELQRDEERKEEEKERREWTKESVGRYLEECKDWASRARTVEEMWTKIKKKINEAIPKKTVRIRKWSIGEKAWYDKEWKERKRETRRKMTKFRKGKCSREELIEEKKAFKQWCKQRKEKQEEEKMEEINKIKTEQEAWKYINKYTRRREVVDEEIREEEWKNYFMETLEGTENKEDRRTEGRRAEEKSKEEKEDNIEKEEVIFQIRNLKEKKAKGGDDLENEVWNNLIIQPPTYTPKEVGEALWEILRKIWNGERIPENWRKGVICPIYKRGDKGAVKSYRGFTLMDTAYKIYAGILDERLKVEIEDKLGESQFGFRKRRGVKDAVYVLNHIIDKQLSGERGELYACFADLKAAFDRVNRKKLGEIMNGGEREANQKDRGDIRGDKERSEDQEQQHRRVLDRLEEEMRKGQVGGIVVGDRKAWSLSYADDIVLIADTEEELKEMMKRFKTFLEEVELELSTEKTKVIVFEKRRNKRRQRKWRVFRVHTAENGSDEKHIQDKKRGQQLR</sequence>
<reference evidence="4" key="1">
    <citation type="submission" date="2025-08" db="UniProtKB">
        <authorList>
            <consortium name="RefSeq"/>
        </authorList>
    </citation>
    <scope>IDENTIFICATION</scope>
    <source>
        <tissue evidence="4">Muscle</tissue>
    </source>
</reference>
<dbReference type="InterPro" id="IPR043502">
    <property type="entry name" value="DNA/RNA_pol_sf"/>
</dbReference>
<dbReference type="CDD" id="cd01650">
    <property type="entry name" value="RT_nLTR_like"/>
    <property type="match status" value="1"/>
</dbReference>
<dbReference type="PANTHER" id="PTHR47027:SF20">
    <property type="entry name" value="REVERSE TRANSCRIPTASE-LIKE PROTEIN WITH RNA-DIRECTED DNA POLYMERASE DOMAIN"/>
    <property type="match status" value="1"/>
</dbReference>